<dbReference type="Gene3D" id="2.20.100.10">
    <property type="entry name" value="Thrombospondin type-1 (TSP1) repeat"/>
    <property type="match status" value="3"/>
</dbReference>
<dbReference type="SUPFAM" id="SSF82895">
    <property type="entry name" value="TSP-1 type 1 repeat"/>
    <property type="match status" value="3"/>
</dbReference>
<keyword evidence="2" id="KW-1185">Reference proteome</keyword>
<evidence type="ECO:0000313" key="1">
    <source>
        <dbReference type="EMBL" id="OQR70495.1"/>
    </source>
</evidence>
<comment type="caution">
    <text evidence="1">The sequence shown here is derived from an EMBL/GenBank/DDBJ whole genome shotgun (WGS) entry which is preliminary data.</text>
</comment>
<name>A0A1V9XAB2_9ACAR</name>
<dbReference type="AlphaFoldDB" id="A0A1V9XAB2"/>
<dbReference type="PANTHER" id="PTHR11311">
    <property type="entry name" value="SPONDIN"/>
    <property type="match status" value="1"/>
</dbReference>
<dbReference type="PANTHER" id="PTHR11311:SF16">
    <property type="entry name" value="SPONDIN-1"/>
    <property type="match status" value="1"/>
</dbReference>
<dbReference type="Proteomes" id="UP000192247">
    <property type="component" value="Unassembled WGS sequence"/>
</dbReference>
<dbReference type="GO" id="GO:0007155">
    <property type="term" value="P:cell adhesion"/>
    <property type="evidence" value="ECO:0007669"/>
    <property type="project" value="TreeGrafter"/>
</dbReference>
<dbReference type="EMBL" id="MNPL01017355">
    <property type="protein sequence ID" value="OQR70495.1"/>
    <property type="molecule type" value="Genomic_DNA"/>
</dbReference>
<organism evidence="1 2">
    <name type="scientific">Tropilaelaps mercedesae</name>
    <dbReference type="NCBI Taxonomy" id="418985"/>
    <lineage>
        <taxon>Eukaryota</taxon>
        <taxon>Metazoa</taxon>
        <taxon>Ecdysozoa</taxon>
        <taxon>Arthropoda</taxon>
        <taxon>Chelicerata</taxon>
        <taxon>Arachnida</taxon>
        <taxon>Acari</taxon>
        <taxon>Parasitiformes</taxon>
        <taxon>Mesostigmata</taxon>
        <taxon>Gamasina</taxon>
        <taxon>Dermanyssoidea</taxon>
        <taxon>Laelapidae</taxon>
        <taxon>Tropilaelaps</taxon>
    </lineage>
</organism>
<dbReference type="Pfam" id="PF00090">
    <property type="entry name" value="TSP_1"/>
    <property type="match status" value="3"/>
</dbReference>
<dbReference type="SMART" id="SM00209">
    <property type="entry name" value="TSP1"/>
    <property type="match status" value="3"/>
</dbReference>
<proteinExistence type="predicted"/>
<evidence type="ECO:0000313" key="2">
    <source>
        <dbReference type="Proteomes" id="UP000192247"/>
    </source>
</evidence>
<dbReference type="InParanoid" id="A0A1V9XAB2"/>
<accession>A0A1V9XAB2</accession>
<protein>
    <submittedName>
        <fullName evidence="1">Spondin-1-like</fullName>
    </submittedName>
</protein>
<gene>
    <name evidence="1" type="ORF">BIW11_11602</name>
</gene>
<dbReference type="InterPro" id="IPR000884">
    <property type="entry name" value="TSP1_rpt"/>
</dbReference>
<sequence>VSCDNEDNEGGNGETRYHAISITEDSGVDGVNKSVDASGVSGSASSSLDACAVVAWGVFGPCSASCGSSGSGSGVRVRTRAYIRREAAAAAQCRHQLIESAPCEAECTNGISCETTTWTEWAECSATCGKGVRLRRRKYKHHMARRVCATDLMEKEQCEAAVTYCAPENISPSCAVSSWTEWSSCSASCGTGFRVRTRGYLNRRLAVVARCGVEQLQRAVCRTKVPVTVRLCERSAIVLKFLPTN</sequence>
<dbReference type="GO" id="GO:0031012">
    <property type="term" value="C:extracellular matrix"/>
    <property type="evidence" value="ECO:0007669"/>
    <property type="project" value="TreeGrafter"/>
</dbReference>
<feature type="non-terminal residue" evidence="1">
    <location>
        <position position="1"/>
    </location>
</feature>
<reference evidence="1 2" key="1">
    <citation type="journal article" date="2017" name="Gigascience">
        <title>Draft genome of the honey bee ectoparasitic mite, Tropilaelaps mercedesae, is shaped by the parasitic life history.</title>
        <authorList>
            <person name="Dong X."/>
            <person name="Armstrong S.D."/>
            <person name="Xia D."/>
            <person name="Makepeace B.L."/>
            <person name="Darby A.C."/>
            <person name="Kadowaki T."/>
        </authorList>
    </citation>
    <scope>NUCLEOTIDE SEQUENCE [LARGE SCALE GENOMIC DNA]</scope>
    <source>
        <strain evidence="1">Wuxi-XJTLU</strain>
    </source>
</reference>
<dbReference type="InterPro" id="IPR051418">
    <property type="entry name" value="Spondin/Thrombospondin_T1"/>
</dbReference>
<dbReference type="PROSITE" id="PS50092">
    <property type="entry name" value="TSP1"/>
    <property type="match status" value="3"/>
</dbReference>
<dbReference type="InterPro" id="IPR036383">
    <property type="entry name" value="TSP1_rpt_sf"/>
</dbReference>